<comment type="caution">
    <text evidence="2">The sequence shown here is derived from an EMBL/GenBank/DDBJ whole genome shotgun (WGS) entry which is preliminary data.</text>
</comment>
<dbReference type="InterPro" id="IPR015422">
    <property type="entry name" value="PyrdxlP-dep_Trfase_small"/>
</dbReference>
<protein>
    <recommendedName>
        <fullName evidence="4">Aspartate transaminase</fullName>
    </recommendedName>
</protein>
<dbReference type="SUPFAM" id="SSF53383">
    <property type="entry name" value="PLP-dependent transferases"/>
    <property type="match status" value="1"/>
</dbReference>
<reference evidence="2" key="1">
    <citation type="submission" date="2023-04" db="EMBL/GenBank/DDBJ databases">
        <title>Colletotrichum limetticola genome sequence.</title>
        <authorList>
            <person name="Baroncelli R."/>
        </authorList>
    </citation>
    <scope>NUCLEOTIDE SEQUENCE</scope>
    <source>
        <strain evidence="2">KLA-Anderson</strain>
    </source>
</reference>
<dbReference type="EMBL" id="JARUPT010000080">
    <property type="protein sequence ID" value="KAK0378990.1"/>
    <property type="molecule type" value="Genomic_DNA"/>
</dbReference>
<organism evidence="2 3">
    <name type="scientific">Colletotrichum limetticola</name>
    <dbReference type="NCBI Taxonomy" id="1209924"/>
    <lineage>
        <taxon>Eukaryota</taxon>
        <taxon>Fungi</taxon>
        <taxon>Dikarya</taxon>
        <taxon>Ascomycota</taxon>
        <taxon>Pezizomycotina</taxon>
        <taxon>Sordariomycetes</taxon>
        <taxon>Hypocreomycetidae</taxon>
        <taxon>Glomerellales</taxon>
        <taxon>Glomerellaceae</taxon>
        <taxon>Colletotrichum</taxon>
        <taxon>Colletotrichum acutatum species complex</taxon>
    </lineage>
</organism>
<accession>A0ABQ9Q5A0</accession>
<keyword evidence="3" id="KW-1185">Reference proteome</keyword>
<gene>
    <name evidence="2" type="ORF">CLIM01_03687</name>
</gene>
<evidence type="ECO:0008006" key="4">
    <source>
        <dbReference type="Google" id="ProtNLM"/>
    </source>
</evidence>
<dbReference type="Gene3D" id="3.90.1150.10">
    <property type="entry name" value="Aspartate Aminotransferase, domain 1"/>
    <property type="match status" value="1"/>
</dbReference>
<feature type="region of interest" description="Disordered" evidence="1">
    <location>
        <begin position="59"/>
        <end position="81"/>
    </location>
</feature>
<proteinExistence type="predicted"/>
<dbReference type="Proteomes" id="UP001169217">
    <property type="component" value="Unassembled WGS sequence"/>
</dbReference>
<name>A0ABQ9Q5A0_9PEZI</name>
<evidence type="ECO:0000256" key="1">
    <source>
        <dbReference type="SAM" id="MobiDB-lite"/>
    </source>
</evidence>
<sequence>MGSLAVQSHFSSLIEAPYDEAFVVMQSVAADPTPDKVNLGLGVYRDDDAQPWTLPSVQKVAHHPKRSNVAVEPHANPNLID</sequence>
<feature type="non-terminal residue" evidence="2">
    <location>
        <position position="81"/>
    </location>
</feature>
<evidence type="ECO:0000313" key="3">
    <source>
        <dbReference type="Proteomes" id="UP001169217"/>
    </source>
</evidence>
<evidence type="ECO:0000313" key="2">
    <source>
        <dbReference type="EMBL" id="KAK0378990.1"/>
    </source>
</evidence>
<dbReference type="InterPro" id="IPR015424">
    <property type="entry name" value="PyrdxlP-dep_Trfase"/>
</dbReference>